<protein>
    <recommendedName>
        <fullName evidence="3">ATP-binding protein</fullName>
    </recommendedName>
</protein>
<comment type="caution">
    <text evidence="1">The sequence shown here is derived from an EMBL/GenBank/DDBJ whole genome shotgun (WGS) entry which is preliminary data.</text>
</comment>
<dbReference type="EMBL" id="JAPDUM010000001">
    <property type="protein sequence ID" value="MCW4165683.1"/>
    <property type="molecule type" value="Genomic_DNA"/>
</dbReference>
<dbReference type="AlphaFoldDB" id="A0AAW5UWX3"/>
<reference evidence="1" key="1">
    <citation type="submission" date="2022-11" db="EMBL/GenBank/DDBJ databases">
        <title>Genomic repertoires linked with pathogenic potency of arthritogenic Prevotella copri isolated from the gut of rheumatoid arthritis patients.</title>
        <authorList>
            <person name="Nii T."/>
            <person name="Maeda Y."/>
            <person name="Motooka D."/>
            <person name="Naito M."/>
            <person name="Matsumoto Y."/>
            <person name="Ogawa T."/>
            <person name="Oguro-Igashira E."/>
            <person name="Kishikawa T."/>
            <person name="Yamashita M."/>
            <person name="Koizumi S."/>
            <person name="Kurakawa T."/>
            <person name="Okumura R."/>
            <person name="Kayama H."/>
            <person name="Murakami M."/>
            <person name="Sakaguchi T."/>
            <person name="Das B."/>
            <person name="Nakamura S."/>
            <person name="Okada Y."/>
            <person name="Kumanogoh A."/>
            <person name="Takeda K."/>
        </authorList>
    </citation>
    <scope>NUCLEOTIDE SEQUENCE</scope>
    <source>
        <strain evidence="1">RA-N001-16</strain>
    </source>
</reference>
<organism evidence="1 2">
    <name type="scientific">Segatella copri</name>
    <dbReference type="NCBI Taxonomy" id="165179"/>
    <lineage>
        <taxon>Bacteria</taxon>
        <taxon>Pseudomonadati</taxon>
        <taxon>Bacteroidota</taxon>
        <taxon>Bacteroidia</taxon>
        <taxon>Bacteroidales</taxon>
        <taxon>Prevotellaceae</taxon>
        <taxon>Segatella</taxon>
    </lineage>
</organism>
<dbReference type="SUPFAM" id="SSF52540">
    <property type="entry name" value="P-loop containing nucleoside triphosphate hydrolases"/>
    <property type="match status" value="1"/>
</dbReference>
<accession>A0AAW5UWX3</accession>
<name>A0AAW5UWX3_9BACT</name>
<dbReference type="Proteomes" id="UP001209476">
    <property type="component" value="Unassembled WGS sequence"/>
</dbReference>
<proteinExistence type="predicted"/>
<dbReference type="RefSeq" id="WP_215652157.1">
    <property type="nucleotide sequence ID" value="NZ_CP134814.1"/>
</dbReference>
<sequence length="451" mass="51129">MSNNLIRKPKVSVGQENPYNRLGFVQNPFPVNPSVVPYSDDIRVNGSIFLESIRQEEIKAFHEHIVNSPNQIGLMMDYAAYKGRGIGKTAFLNYMKKSINKDLGDEISDGKSVIYAVYVAPSADNRNRTLSQVAHSIFTSMHKEGLFLTVFCRLRALSGLLDDVIDETITENNYEETIANDAWLCDKGIDVSAVNSFVSKELVKAGLVDEDVSLFSGTYSRFTEALSINPSEFFWKREGLFFLFEKVEKLLKAAMFTNCIILLDEAEKMIQYQNFNERRAFCENLRTYFIDGNNSNAIDGFFKILLTIHPNSQELLMPHWAAAGLDRFCSLGGNTSSENTIFFKPMSNEPNMIRALAEIYLKASRINKTDSSISPFTQEAIDYAMEKSAFIPGRFLKYLYILIEKSIKNNWTEIDKKQVEITLDEGTNYLALEKPVENASIEELPPTKVQL</sequence>
<evidence type="ECO:0008006" key="3">
    <source>
        <dbReference type="Google" id="ProtNLM"/>
    </source>
</evidence>
<evidence type="ECO:0000313" key="1">
    <source>
        <dbReference type="EMBL" id="MCW4165683.1"/>
    </source>
</evidence>
<evidence type="ECO:0000313" key="2">
    <source>
        <dbReference type="Proteomes" id="UP001209476"/>
    </source>
</evidence>
<gene>
    <name evidence="1" type="ORF">ONS98_10760</name>
</gene>
<dbReference type="InterPro" id="IPR027417">
    <property type="entry name" value="P-loop_NTPase"/>
</dbReference>